<sequence length="238" mass="26426">MSKFLVSIINYFFLLLFRRGVACDFPCFSSPFFVIKKTKNLHKVILASSFIGRDVTLSDGCCFHDKAILFGKISVGRYTSINGPGTRIFGAKYGVNIGSFCSIASNVIIQEHNHNMKTVSTCDVVGHVLGIKNDNIAVSKGEIVIEDDVWIGSNSVILSGVKIGRGAVIGAGSIVTKNVPKYAIVAGNPAKVIKMRFNDEEISKLEKLKWWEWSYDRIKENADFLKDNFIINKCEYPD</sequence>
<dbReference type="SUPFAM" id="SSF51161">
    <property type="entry name" value="Trimeric LpxA-like enzymes"/>
    <property type="match status" value="1"/>
</dbReference>
<dbReference type="PROSITE" id="PS00101">
    <property type="entry name" value="HEXAPEP_TRANSFERASES"/>
    <property type="match status" value="1"/>
</dbReference>
<evidence type="ECO:0000256" key="4">
    <source>
        <dbReference type="ARBA" id="ARBA00023315"/>
    </source>
</evidence>
<dbReference type="Proteomes" id="UP000284640">
    <property type="component" value="Unassembled WGS sequence"/>
</dbReference>
<dbReference type="EMBL" id="WCUG01000008">
    <property type="protein sequence ID" value="KAB4169686.1"/>
    <property type="molecule type" value="Genomic_DNA"/>
</dbReference>
<dbReference type="Pfam" id="PF00132">
    <property type="entry name" value="Hexapep"/>
    <property type="match status" value="1"/>
</dbReference>
<dbReference type="GeneID" id="99751827"/>
<dbReference type="InterPro" id="IPR011004">
    <property type="entry name" value="Trimer_LpxA-like_sf"/>
</dbReference>
<dbReference type="Proteomes" id="UP000285343">
    <property type="component" value="Unassembled WGS sequence"/>
</dbReference>
<gene>
    <name evidence="8" type="ORF">DW729_02355</name>
    <name evidence="7" type="ORF">DWW14_16075</name>
    <name evidence="6" type="ORF">DWW83_11410</name>
    <name evidence="5" type="ORF">GAQ59_10925</name>
</gene>
<dbReference type="PANTHER" id="PTHR43300">
    <property type="entry name" value="ACETYLTRANSFERASE"/>
    <property type="match status" value="1"/>
</dbReference>
<reference evidence="5 12" key="2">
    <citation type="journal article" date="2019" name="Nat. Med.">
        <title>A library of human gut bacterial isolates paired with longitudinal multiomics data enables mechanistic microbiome research.</title>
        <authorList>
            <person name="Poyet M."/>
            <person name="Groussin M."/>
            <person name="Gibbons S.M."/>
            <person name="Avila-Pacheco J."/>
            <person name="Jiang X."/>
            <person name="Kearney S.M."/>
            <person name="Perrotta A.R."/>
            <person name="Berdy B."/>
            <person name="Zhao S."/>
            <person name="Lieberman T.D."/>
            <person name="Swanson P.K."/>
            <person name="Smith M."/>
            <person name="Roesemann S."/>
            <person name="Alexander J.E."/>
            <person name="Rich S.A."/>
            <person name="Livny J."/>
            <person name="Vlamakis H."/>
            <person name="Clish C."/>
            <person name="Bullock K."/>
            <person name="Deik A."/>
            <person name="Scott J."/>
            <person name="Pierce K.A."/>
            <person name="Xavier R.J."/>
            <person name="Alm E.J."/>
        </authorList>
    </citation>
    <scope>NUCLEOTIDE SEQUENCE [LARGE SCALE GENOMIC DNA]</scope>
    <source>
        <strain evidence="5 12">BIOML-A27</strain>
    </source>
</reference>
<evidence type="ECO:0000313" key="11">
    <source>
        <dbReference type="Proteomes" id="UP000285343"/>
    </source>
</evidence>
<dbReference type="EMBL" id="QRXV01000010">
    <property type="protein sequence ID" value="RGU39329.1"/>
    <property type="molecule type" value="Genomic_DNA"/>
</dbReference>
<keyword evidence="3" id="KW-0677">Repeat</keyword>
<evidence type="ECO:0000256" key="2">
    <source>
        <dbReference type="ARBA" id="ARBA00022679"/>
    </source>
</evidence>
<dbReference type="InterPro" id="IPR018357">
    <property type="entry name" value="Hexapep_transf_CS"/>
</dbReference>
<comment type="caution">
    <text evidence="6">The sequence shown here is derived from an EMBL/GenBank/DDBJ whole genome shotgun (WGS) entry which is preliminary data.</text>
</comment>
<dbReference type="RefSeq" id="WP_005828213.1">
    <property type="nucleotide sequence ID" value="NZ_CAXSKL010000001.1"/>
</dbReference>
<dbReference type="EMBL" id="QSKL01000001">
    <property type="protein sequence ID" value="RHE62193.1"/>
    <property type="molecule type" value="Genomic_DNA"/>
</dbReference>
<evidence type="ECO:0000313" key="6">
    <source>
        <dbReference type="EMBL" id="RGU39329.1"/>
    </source>
</evidence>
<proteinExistence type="inferred from homology"/>
<accession>A0A412SNV9</accession>
<reference evidence="9 10" key="1">
    <citation type="submission" date="2018-08" db="EMBL/GenBank/DDBJ databases">
        <title>A genome reference for cultivated species of the human gut microbiota.</title>
        <authorList>
            <person name="Zou Y."/>
            <person name="Xue W."/>
            <person name="Luo G."/>
        </authorList>
    </citation>
    <scope>NUCLEOTIDE SEQUENCE [LARGE SCALE GENOMIC DNA]</scope>
    <source>
        <strain evidence="7 11">AF14-42</strain>
        <strain evidence="6 9">AF17-20</strain>
        <strain evidence="8 10">AM27-46</strain>
    </source>
</reference>
<dbReference type="Gene3D" id="2.160.10.10">
    <property type="entry name" value="Hexapeptide repeat proteins"/>
    <property type="match status" value="1"/>
</dbReference>
<evidence type="ECO:0000313" key="10">
    <source>
        <dbReference type="Proteomes" id="UP000284640"/>
    </source>
</evidence>
<dbReference type="AlphaFoldDB" id="A0A412SNV9"/>
<evidence type="ECO:0000313" key="12">
    <source>
        <dbReference type="Proteomes" id="UP000433928"/>
    </source>
</evidence>
<evidence type="ECO:0000256" key="3">
    <source>
        <dbReference type="ARBA" id="ARBA00022737"/>
    </source>
</evidence>
<dbReference type="Proteomes" id="UP000433928">
    <property type="component" value="Unassembled WGS sequence"/>
</dbReference>
<comment type="similarity">
    <text evidence="1">Belongs to the transferase hexapeptide repeat family.</text>
</comment>
<evidence type="ECO:0000313" key="8">
    <source>
        <dbReference type="EMBL" id="RHE62193.1"/>
    </source>
</evidence>
<evidence type="ECO:0000313" key="5">
    <source>
        <dbReference type="EMBL" id="KAB4169686.1"/>
    </source>
</evidence>
<dbReference type="InterPro" id="IPR001451">
    <property type="entry name" value="Hexapep"/>
</dbReference>
<dbReference type="GO" id="GO:0016746">
    <property type="term" value="F:acyltransferase activity"/>
    <property type="evidence" value="ECO:0007669"/>
    <property type="project" value="UniProtKB-KW"/>
</dbReference>
<keyword evidence="2 6" id="KW-0808">Transferase</keyword>
<evidence type="ECO:0000256" key="1">
    <source>
        <dbReference type="ARBA" id="ARBA00007274"/>
    </source>
</evidence>
<dbReference type="InterPro" id="IPR050179">
    <property type="entry name" value="Trans_hexapeptide_repeat"/>
</dbReference>
<dbReference type="PANTHER" id="PTHR43300:SF11">
    <property type="entry name" value="ACETYLTRANSFERASE RV3034C-RELATED"/>
    <property type="match status" value="1"/>
</dbReference>
<evidence type="ECO:0000313" key="9">
    <source>
        <dbReference type="Proteomes" id="UP000284022"/>
    </source>
</evidence>
<organism evidence="6 9">
    <name type="scientific">Bacteroides uniformis</name>
    <dbReference type="NCBI Taxonomy" id="820"/>
    <lineage>
        <taxon>Bacteria</taxon>
        <taxon>Pseudomonadati</taxon>
        <taxon>Bacteroidota</taxon>
        <taxon>Bacteroidia</taxon>
        <taxon>Bacteroidales</taxon>
        <taxon>Bacteroidaceae</taxon>
        <taxon>Bacteroides</taxon>
    </lineage>
</organism>
<keyword evidence="4" id="KW-0012">Acyltransferase</keyword>
<protein>
    <submittedName>
        <fullName evidence="6">Antibiotic acetyltransferase</fullName>
    </submittedName>
    <submittedName>
        <fullName evidence="5">CatB-related O-acetyltransferase</fullName>
    </submittedName>
</protein>
<evidence type="ECO:0000313" key="7">
    <source>
        <dbReference type="EMBL" id="RGV39562.1"/>
    </source>
</evidence>
<name>A0A412SNV9_BACUN</name>
<dbReference type="EMBL" id="QRZC01000024">
    <property type="protein sequence ID" value="RGV39562.1"/>
    <property type="molecule type" value="Genomic_DNA"/>
</dbReference>
<dbReference type="Proteomes" id="UP000284022">
    <property type="component" value="Unassembled WGS sequence"/>
</dbReference>
<dbReference type="CDD" id="cd03349">
    <property type="entry name" value="LbH_XAT"/>
    <property type="match status" value="1"/>
</dbReference>